<sequence length="298" mass="33493">MTATIPARGKLREALDYLLWFYTPFKRMSARDIYELVSTHSFSKRGLYLNLGYWRDASTIDEACEAMVMLVAESAGIGPGQDIVDVGFGFADQDMLWMQRLAPRSITGLNVTTSQVLTGQKRVAEAGMADRITLMEASATAMPLPDASADAVLGVECAFHFDTRERFFGEAMRVLRPGGRIALADVIRNDPEPAGFGRRMQDFNWKFFMQKYAVPEANADDRASYAAKLRAAGFIDVEVRSIRHEVYPGLHRFMATDPDMLKRFHPIARMPYKLSLRFSPDKVYSAYDYILATGRKPG</sequence>
<protein>
    <submittedName>
        <fullName evidence="3">Ubiquinone/menaquinone biosynthesis C-methylase UbiE</fullName>
    </submittedName>
</protein>
<feature type="domain" description="Methyltransferase type 11" evidence="2">
    <location>
        <begin position="84"/>
        <end position="182"/>
    </location>
</feature>
<dbReference type="EMBL" id="FOSQ01000002">
    <property type="protein sequence ID" value="SFK44443.1"/>
    <property type="molecule type" value="Genomic_DNA"/>
</dbReference>
<dbReference type="PANTHER" id="PTHR44068:SF11">
    <property type="entry name" value="GERANYL DIPHOSPHATE 2-C-METHYLTRANSFERASE"/>
    <property type="match status" value="1"/>
</dbReference>
<dbReference type="InterPro" id="IPR013216">
    <property type="entry name" value="Methyltransf_11"/>
</dbReference>
<keyword evidence="3" id="KW-0830">Ubiquinone</keyword>
<evidence type="ECO:0000313" key="3">
    <source>
        <dbReference type="EMBL" id="SFK44443.1"/>
    </source>
</evidence>
<proteinExistence type="predicted"/>
<dbReference type="AlphaFoldDB" id="A0A1I3ZK39"/>
<reference evidence="3 4" key="1">
    <citation type="submission" date="2016-10" db="EMBL/GenBank/DDBJ databases">
        <authorList>
            <person name="de Groot N.N."/>
        </authorList>
    </citation>
    <scope>NUCLEOTIDE SEQUENCE [LARGE SCALE GENOMIC DNA]</scope>
    <source>
        <strain evidence="3 4">DSM 19981</strain>
    </source>
</reference>
<gene>
    <name evidence="3" type="ORF">SAMN02745775_102551</name>
</gene>
<evidence type="ECO:0000256" key="1">
    <source>
        <dbReference type="ARBA" id="ARBA00022679"/>
    </source>
</evidence>
<evidence type="ECO:0000313" key="4">
    <source>
        <dbReference type="Proteomes" id="UP000199473"/>
    </source>
</evidence>
<dbReference type="InterPro" id="IPR029063">
    <property type="entry name" value="SAM-dependent_MTases_sf"/>
</dbReference>
<organism evidence="3 4">
    <name type="scientific">Falsiroseomonas stagni DSM 19981</name>
    <dbReference type="NCBI Taxonomy" id="1123062"/>
    <lineage>
        <taxon>Bacteria</taxon>
        <taxon>Pseudomonadati</taxon>
        <taxon>Pseudomonadota</taxon>
        <taxon>Alphaproteobacteria</taxon>
        <taxon>Acetobacterales</taxon>
        <taxon>Roseomonadaceae</taxon>
        <taxon>Falsiroseomonas</taxon>
    </lineage>
</organism>
<dbReference type="RefSeq" id="WP_092958720.1">
    <property type="nucleotide sequence ID" value="NZ_FOSQ01000002.1"/>
</dbReference>
<name>A0A1I3ZK39_9PROT</name>
<dbReference type="InterPro" id="IPR050447">
    <property type="entry name" value="Erg6_SMT_methyltransf"/>
</dbReference>
<dbReference type="GO" id="GO:0008757">
    <property type="term" value="F:S-adenosylmethionine-dependent methyltransferase activity"/>
    <property type="evidence" value="ECO:0007669"/>
    <property type="project" value="InterPro"/>
</dbReference>
<accession>A0A1I3ZK39</accession>
<dbReference type="Pfam" id="PF08241">
    <property type="entry name" value="Methyltransf_11"/>
    <property type="match status" value="1"/>
</dbReference>
<keyword evidence="3" id="KW-0489">Methyltransferase</keyword>
<dbReference type="Proteomes" id="UP000199473">
    <property type="component" value="Unassembled WGS sequence"/>
</dbReference>
<dbReference type="CDD" id="cd02440">
    <property type="entry name" value="AdoMet_MTases"/>
    <property type="match status" value="1"/>
</dbReference>
<dbReference type="GO" id="GO:0032259">
    <property type="term" value="P:methylation"/>
    <property type="evidence" value="ECO:0007669"/>
    <property type="project" value="UniProtKB-KW"/>
</dbReference>
<dbReference type="Gene3D" id="3.40.50.150">
    <property type="entry name" value="Vaccinia Virus protein VP39"/>
    <property type="match status" value="1"/>
</dbReference>
<dbReference type="SUPFAM" id="SSF53335">
    <property type="entry name" value="S-adenosyl-L-methionine-dependent methyltransferases"/>
    <property type="match status" value="1"/>
</dbReference>
<evidence type="ECO:0000259" key="2">
    <source>
        <dbReference type="Pfam" id="PF08241"/>
    </source>
</evidence>
<keyword evidence="1" id="KW-0808">Transferase</keyword>
<dbReference type="PANTHER" id="PTHR44068">
    <property type="entry name" value="ZGC:194242"/>
    <property type="match status" value="1"/>
</dbReference>
<keyword evidence="4" id="KW-1185">Reference proteome</keyword>
<dbReference type="OrthoDB" id="7856199at2"/>
<dbReference type="STRING" id="1123062.SAMN02745775_102551"/>